<dbReference type="EC" id="2.1.1.137" evidence="4"/>
<sequence>MAEILDSVRSKYGAVAESTLSSNNAGVKAVAEAFGYSAEELTSIPAEANMGLSCGNPTATANLRRGEVVVDLGSGGGLDVFLAAKLVGPSGRAIGIDMTPAMIERARASAASGGYTNVEFYQSTIDRIPLPDASVDCVISNCVLNLAPDKPSVFREIARVLKPGGRLAVSDIALKGELPEAIAQSMAAYVGCIAGAIRIDDYRKGLLTAGFQHVEIVDSGTDLNAYAKVENQSGCCSPAMSGDSCCSSATAANATTLHAELSDLLRTYDVNAAAASVKVYAIKPTSADIDHKEPCCASGCCS</sequence>
<name>A0A1H4N6G1_9BACT</name>
<evidence type="ECO:0000313" key="11">
    <source>
        <dbReference type="Proteomes" id="UP000182409"/>
    </source>
</evidence>
<keyword evidence="2" id="KW-0949">S-adenosyl-L-methionine</keyword>
<dbReference type="InterPro" id="IPR026669">
    <property type="entry name" value="Arsenite_MeTrfase-like"/>
</dbReference>
<comment type="catalytic activity">
    <reaction evidence="8">
        <text>arsenic triglutathione + 3 [thioredoxin]-dithiol + 3 S-adenosyl-L-methionine = trimethylarsine + 3 [thioredoxin]-disulfide + 3 glutathione + 3 S-adenosyl-L-homocysteine + 3 H(+)</text>
        <dbReference type="Rhea" id="RHEA:69432"/>
        <dbReference type="Rhea" id="RHEA-COMP:10698"/>
        <dbReference type="Rhea" id="RHEA-COMP:10700"/>
        <dbReference type="ChEBI" id="CHEBI:15378"/>
        <dbReference type="ChEBI" id="CHEBI:27130"/>
        <dbReference type="ChEBI" id="CHEBI:29950"/>
        <dbReference type="ChEBI" id="CHEBI:50058"/>
        <dbReference type="ChEBI" id="CHEBI:57856"/>
        <dbReference type="ChEBI" id="CHEBI:57925"/>
        <dbReference type="ChEBI" id="CHEBI:59789"/>
        <dbReference type="ChEBI" id="CHEBI:183640"/>
        <dbReference type="EC" id="2.1.1.137"/>
    </reaction>
</comment>
<keyword evidence="1 10" id="KW-0808">Transferase</keyword>
<evidence type="ECO:0000256" key="8">
    <source>
        <dbReference type="ARBA" id="ARBA00048428"/>
    </source>
</evidence>
<dbReference type="NCBIfam" id="NF008823">
    <property type="entry name" value="PRK11873.1"/>
    <property type="match status" value="1"/>
</dbReference>
<feature type="domain" description="Methyltransferase" evidence="9">
    <location>
        <begin position="65"/>
        <end position="203"/>
    </location>
</feature>
<dbReference type="InterPro" id="IPR029063">
    <property type="entry name" value="SAM-dependent_MTases_sf"/>
</dbReference>
<dbReference type="AlphaFoldDB" id="A0A1H4N6G1"/>
<dbReference type="EMBL" id="FNSD01000001">
    <property type="protein sequence ID" value="SEB91050.1"/>
    <property type="molecule type" value="Genomic_DNA"/>
</dbReference>
<dbReference type="Proteomes" id="UP000182409">
    <property type="component" value="Unassembled WGS sequence"/>
</dbReference>
<evidence type="ECO:0000256" key="4">
    <source>
        <dbReference type="ARBA" id="ARBA00034521"/>
    </source>
</evidence>
<evidence type="ECO:0000256" key="7">
    <source>
        <dbReference type="ARBA" id="ARBA00047943"/>
    </source>
</evidence>
<dbReference type="Gene3D" id="3.40.50.150">
    <property type="entry name" value="Vaccinia Virus protein VP39"/>
    <property type="match status" value="1"/>
</dbReference>
<keyword evidence="10" id="KW-0489">Methyltransferase</keyword>
<evidence type="ECO:0000256" key="2">
    <source>
        <dbReference type="ARBA" id="ARBA00022691"/>
    </source>
</evidence>
<dbReference type="PANTHER" id="PTHR43675">
    <property type="entry name" value="ARSENITE METHYLTRANSFERASE"/>
    <property type="match status" value="1"/>
</dbReference>
<evidence type="ECO:0000256" key="3">
    <source>
        <dbReference type="ARBA" id="ARBA00034487"/>
    </source>
</evidence>
<reference evidence="10 11" key="1">
    <citation type="submission" date="2016-10" db="EMBL/GenBank/DDBJ databases">
        <authorList>
            <person name="de Groot N.N."/>
        </authorList>
    </citation>
    <scope>NUCLEOTIDE SEQUENCE [LARGE SCALE GENOMIC DNA]</scope>
    <source>
        <strain evidence="10 11">AB35.6</strain>
    </source>
</reference>
<dbReference type="CDD" id="cd02440">
    <property type="entry name" value="AdoMet_MTases"/>
    <property type="match status" value="1"/>
</dbReference>
<evidence type="ECO:0000259" key="9">
    <source>
        <dbReference type="Pfam" id="PF13847"/>
    </source>
</evidence>
<dbReference type="SUPFAM" id="SSF53335">
    <property type="entry name" value="S-adenosyl-L-methionine-dependent methyltransferases"/>
    <property type="match status" value="1"/>
</dbReference>
<organism evidence="10 11">
    <name type="scientific">Terriglobus roseus</name>
    <dbReference type="NCBI Taxonomy" id="392734"/>
    <lineage>
        <taxon>Bacteria</taxon>
        <taxon>Pseudomonadati</taxon>
        <taxon>Acidobacteriota</taxon>
        <taxon>Terriglobia</taxon>
        <taxon>Terriglobales</taxon>
        <taxon>Acidobacteriaceae</taxon>
        <taxon>Terriglobus</taxon>
    </lineage>
</organism>
<evidence type="ECO:0000313" key="10">
    <source>
        <dbReference type="EMBL" id="SEB91050.1"/>
    </source>
</evidence>
<comment type="catalytic activity">
    <reaction evidence="7">
        <text>arsenic triglutathione + 2 [thioredoxin]-dithiol + 2 S-adenosyl-L-methionine + H2O = dimethylarsinous acid + 2 [thioredoxin]-disulfide + 3 glutathione + 2 S-adenosyl-L-homocysteine + 2 H(+)</text>
        <dbReference type="Rhea" id="RHEA:69464"/>
        <dbReference type="Rhea" id="RHEA-COMP:10698"/>
        <dbReference type="Rhea" id="RHEA-COMP:10700"/>
        <dbReference type="ChEBI" id="CHEBI:15377"/>
        <dbReference type="ChEBI" id="CHEBI:15378"/>
        <dbReference type="ChEBI" id="CHEBI:23808"/>
        <dbReference type="ChEBI" id="CHEBI:29950"/>
        <dbReference type="ChEBI" id="CHEBI:50058"/>
        <dbReference type="ChEBI" id="CHEBI:57856"/>
        <dbReference type="ChEBI" id="CHEBI:57925"/>
        <dbReference type="ChEBI" id="CHEBI:59789"/>
        <dbReference type="ChEBI" id="CHEBI:183640"/>
        <dbReference type="EC" id="2.1.1.137"/>
    </reaction>
</comment>
<evidence type="ECO:0000256" key="1">
    <source>
        <dbReference type="ARBA" id="ARBA00022679"/>
    </source>
</evidence>
<comment type="catalytic activity">
    <reaction evidence="6">
        <text>arsenic triglutathione + [thioredoxin]-dithiol + S-adenosyl-L-methionine + 2 H2O = methylarsonous acid + [thioredoxin]-disulfide + 3 glutathione + S-adenosyl-L-homocysteine + H(+)</text>
        <dbReference type="Rhea" id="RHEA:69460"/>
        <dbReference type="Rhea" id="RHEA-COMP:10698"/>
        <dbReference type="Rhea" id="RHEA-COMP:10700"/>
        <dbReference type="ChEBI" id="CHEBI:15377"/>
        <dbReference type="ChEBI" id="CHEBI:15378"/>
        <dbReference type="ChEBI" id="CHEBI:17826"/>
        <dbReference type="ChEBI" id="CHEBI:29950"/>
        <dbReference type="ChEBI" id="CHEBI:50058"/>
        <dbReference type="ChEBI" id="CHEBI:57856"/>
        <dbReference type="ChEBI" id="CHEBI:57925"/>
        <dbReference type="ChEBI" id="CHEBI:59789"/>
        <dbReference type="ChEBI" id="CHEBI:183640"/>
        <dbReference type="EC" id="2.1.1.137"/>
    </reaction>
</comment>
<proteinExistence type="inferred from homology"/>
<evidence type="ECO:0000256" key="5">
    <source>
        <dbReference type="ARBA" id="ARBA00034545"/>
    </source>
</evidence>
<protein>
    <recommendedName>
        <fullName evidence="5">Arsenite methyltransferase</fullName>
        <ecNumber evidence="4">2.1.1.137</ecNumber>
    </recommendedName>
</protein>
<dbReference type="GO" id="GO:0030791">
    <property type="term" value="F:arsenite methyltransferase activity"/>
    <property type="evidence" value="ECO:0007669"/>
    <property type="project" value="UniProtKB-EC"/>
</dbReference>
<dbReference type="RefSeq" id="WP_074653934.1">
    <property type="nucleotide sequence ID" value="NZ_FNSD01000001.1"/>
</dbReference>
<dbReference type="PANTHER" id="PTHR43675:SF8">
    <property type="entry name" value="ARSENITE METHYLTRANSFERASE"/>
    <property type="match status" value="1"/>
</dbReference>
<dbReference type="OrthoDB" id="9772751at2"/>
<dbReference type="InterPro" id="IPR025714">
    <property type="entry name" value="Methyltranfer_dom"/>
</dbReference>
<gene>
    <name evidence="10" type="ORF">SAMN05443244_2159</name>
</gene>
<dbReference type="Pfam" id="PF13847">
    <property type="entry name" value="Methyltransf_31"/>
    <property type="match status" value="1"/>
</dbReference>
<accession>A0A1H4N6G1</accession>
<dbReference type="GO" id="GO:0032259">
    <property type="term" value="P:methylation"/>
    <property type="evidence" value="ECO:0007669"/>
    <property type="project" value="UniProtKB-KW"/>
</dbReference>
<evidence type="ECO:0000256" key="6">
    <source>
        <dbReference type="ARBA" id="ARBA00047941"/>
    </source>
</evidence>
<comment type="similarity">
    <text evidence="3">Belongs to the methyltransferase superfamily. Arsenite methyltransferase family.</text>
</comment>